<dbReference type="Gene3D" id="1.10.640.10">
    <property type="entry name" value="Haem peroxidase domain superfamily, animal type"/>
    <property type="match status" value="2"/>
</dbReference>
<feature type="non-terminal residue" evidence="5">
    <location>
        <position position="3600"/>
    </location>
</feature>
<dbReference type="Gene3D" id="2.60.40.2700">
    <property type="match status" value="1"/>
</dbReference>
<name>A0A937CZT3_9BURK</name>
<protein>
    <recommendedName>
        <fullName evidence="7">Heme peroxidase</fullName>
    </recommendedName>
</protein>
<evidence type="ECO:0000313" key="5">
    <source>
        <dbReference type="EMBL" id="MBL0395267.1"/>
    </source>
</evidence>
<dbReference type="PROSITE" id="PS00330">
    <property type="entry name" value="HEMOLYSIN_CALCIUM"/>
    <property type="match status" value="8"/>
</dbReference>
<dbReference type="GO" id="GO:0020037">
    <property type="term" value="F:heme binding"/>
    <property type="evidence" value="ECO:0007669"/>
    <property type="project" value="InterPro"/>
</dbReference>
<comment type="subcellular location">
    <subcellularLocation>
        <location evidence="1">Secreted</location>
    </subcellularLocation>
</comment>
<dbReference type="SUPFAM" id="SSF48113">
    <property type="entry name" value="Heme-dependent peroxidases"/>
    <property type="match status" value="2"/>
</dbReference>
<gene>
    <name evidence="5" type="ORF">JJ685_29315</name>
</gene>
<keyword evidence="6" id="KW-1185">Reference proteome</keyword>
<dbReference type="Proteomes" id="UP000599109">
    <property type="component" value="Unassembled WGS sequence"/>
</dbReference>
<evidence type="ECO:0000256" key="3">
    <source>
        <dbReference type="ARBA" id="ARBA00023180"/>
    </source>
</evidence>
<dbReference type="GO" id="GO:0004601">
    <property type="term" value="F:peroxidase activity"/>
    <property type="evidence" value="ECO:0007669"/>
    <property type="project" value="InterPro"/>
</dbReference>
<dbReference type="RefSeq" id="WP_330901872.1">
    <property type="nucleotide sequence ID" value="NZ_JAEQNE010000013.1"/>
</dbReference>
<reference evidence="5 6" key="1">
    <citation type="journal article" date="2017" name="Int. J. Syst. Evol. Microbiol.">
        <title>Ramlibacter monticola sp. nov., isolated from forest soil.</title>
        <authorList>
            <person name="Chaudhary D.K."/>
            <person name="Kim J."/>
        </authorList>
    </citation>
    <scope>NUCLEOTIDE SEQUENCE [LARGE SCALE GENOMIC DNA]</scope>
    <source>
        <strain evidence="5 6">KACC 19175</strain>
    </source>
</reference>
<dbReference type="Pfam" id="PF03098">
    <property type="entry name" value="An_peroxidase"/>
    <property type="match status" value="4"/>
</dbReference>
<evidence type="ECO:0000256" key="4">
    <source>
        <dbReference type="SAM" id="MobiDB-lite"/>
    </source>
</evidence>
<dbReference type="InterPro" id="IPR011049">
    <property type="entry name" value="Serralysin-like_metalloprot_C"/>
</dbReference>
<dbReference type="InterPro" id="IPR018511">
    <property type="entry name" value="Hemolysin-typ_Ca-bd_CS"/>
</dbReference>
<dbReference type="PANTHER" id="PTHR11475">
    <property type="entry name" value="OXIDASE/PEROXIDASE"/>
    <property type="match status" value="1"/>
</dbReference>
<dbReference type="GO" id="GO:0006979">
    <property type="term" value="P:response to oxidative stress"/>
    <property type="evidence" value="ECO:0007669"/>
    <property type="project" value="InterPro"/>
</dbReference>
<evidence type="ECO:0000313" key="6">
    <source>
        <dbReference type="Proteomes" id="UP000599109"/>
    </source>
</evidence>
<dbReference type="SUPFAM" id="SSF51120">
    <property type="entry name" value="beta-Roll"/>
    <property type="match status" value="8"/>
</dbReference>
<dbReference type="InterPro" id="IPR019791">
    <property type="entry name" value="Haem_peroxidase_animal"/>
</dbReference>
<dbReference type="CDD" id="cd09821">
    <property type="entry name" value="An_peroxidase_bacterial_2"/>
    <property type="match status" value="2"/>
</dbReference>
<dbReference type="InterPro" id="IPR001343">
    <property type="entry name" value="Hemolysn_Ca-bd"/>
</dbReference>
<sequence length="3600" mass="373466">MATLNRKDLEFILQQIQVAEAHAGGADLTTLVPTVFAPVGLRTVDGSFNNLLPGQSTFGAADQPFPTLIDPQFSPPYNAPGLVFDAQPRVISNLVADMSINNPAAVQAFVQAGLGSIRTSDGALLDADGNVIGPNAVLTIPNVTPDVGLSAPYNSWFTFFGQFFDHGLDLVNKNPAEAVIIPLQPDDPLFSTAPGAPNFMVLSRTLHDANGNAVNQTTPFVDQNQTYTSHASHQVFLREYVLDASGHPVATGKLLNHADGGLPTWADVKTQAHNLLHIDLDNMDVLNLPLLVTDPYGKFVPGPNGFPQLVINAGPPPVTVSATAGTFVDASAGVRTGHPFLADIAHAAAPVSDTGGILTADTDTEINTGPQAPGFYDDELLDRHYITGDGRGNENIALTSVHHVFHSEHNRQIEAIKTLVTGTGDPDFIASWHLADGSWNGERLFQAARFATEMQYQHLVFEEFARRVQPNINEFLVPDGYNVNIDPAIVAEFAHAVFRVGHTMLTETVDRFDPNFAADDKTLIEAFLNPVGFNNNGDLSPEEAAGAIVRGMTRQVGNEIDEFVTSAVRNNLLGLPLDLAALNIARGRDTGLPSLNEARREFFTQTSESKLAPYTSWVDLTQHLKHEASAINFIAAYGTHAALTAADVDTVEEKRAVAVALVMGGSATINAGTPEERIFTADDTDRLDFLNSTGAYANTPAGVTTTGVDDIDLWIGGLAERQTPFGGLLGSTFNFVFEQQLENLQNGDRFYYLSRTAGMHFGTELENNSFADLVMLNTDATHLPADIFSTPSWIFEVDQLKQYTGLGAGGHDDPTGGTAQVPLVIRDDPATAGPDTNYLRYTGQDHVVLGGTSGNDTLISSIGDDTFYGDEGNDRIEGGDGNDMIHGGAGDDIITDSGGDDVIHGEAGNDVIHGGNGLNLILGQDGNDFIITGEDISTTFAGAGNDFILGSKLNLPTLGNEGDDWIELGTQDGAGGDNFDPLGLGTIIGHDVFITGGGFDEGEGEGGDDIMVMSDGEDRFTGGGGFDWGSYANDTEGVTGDLALNALIEPPVVGSNQGIKDKFFQVEGLSGSSHSDILHGSKLDVVPVGTASALLGTLTNPSLYAGMQELLGEGVTSFGSGDIILGGGGSDILDGREDDDLLDGDRWLNVRISVRANADGTGPEIRSVNSMQDLVPDMLSGAINPGQLQIVREILTGAPDFDTAMYWGKFSEYTVTTNDDGSITVAHSIDGGVTVGADGIDTLRNIERIQFADVAINFAPELNADPVGELTISDTTPAVNQLLTVSALGLTDLDNLGGIVNGRPISYFWQVEQAPGTGVFSDIVIPFGNQPTFVAGPTFTVTPDLDGLVLRVRGVYQDDHGVLENVYSLPTTAVAGSVPVAPVTPPPAETYVANPSGGVHLIRNDLEFMLDQIKIAEANSGAYGTPSQDIPSLIMNTRLPFGLRTVDGTLNNLTPGQETFGASDQNFPLLLDQVFRNEQDDPSFFGVSNNNYAAVVRDANGNVVLDANGVPLVQNVVDADPRIISNLIVDQTGSNPAAVAANGGADPIMSPGLDGVFGTPDDRPVFFIPNVTPDVGLSSPFNAWFTFFGQFFDHGLDLVDKSSTAVFIPLQADDPLIRGADNILNTPDDLPASQRFMVLSRATNTAVQAGTDGVLGTADDVHFHNNETTPFVDQNQTYTSHASHQAFLRAYKTVGGHTVSTGELLDGADGGIGNWAEVKAQAATFLGIQLTDADIFDVPLLATDAYGKFIPGAHGFAQVVTNLGLIEGVAGGLDLRNLPGGALVGRSGHAFLNDIAHNAVPVFDANGNLAPDAGTQIGNAVPVNAQGQNLAYDNELLDKHFITGDGRGNENIGLTTVHFIFHAEHNRLVHHIKEVALASNDVSFANQWLLSDITQADVNAINGLTGDAKTLAIESLNWNGERLFQAARFGTEMQYQHLVFEEFARRVQPNIDPFLTEGQGYDATIDPAIVAEFAHVVYRFGHSMLNETVDRFDPNLNPVNGDSQQLGLIAAFLNPLAFSATGGTDAQSAGAIVRGLTRQTGNEIDEFVTEALRSNLLGLPLDLPALNIARARDAGVPSLNQARTQFFDITGDAQLKPYESWADLGLNLKHYESLVNFVAAYGKHASLTGATTLAAKRAAAYALVYGADGLDGIAGTADDTTGVPADRNAFMNGPAATTGVNDIDLWIGGLAEKQMPFGGLLGSTFNFVFENQLEKLQDGDRFYYLERTAGLNFRTELEQNSFQKLISANTDAQHLPGFVFSDMAYTLEVDPTKQLTGLNPDGSANPAGRADPLGVVIRDDPSTAGADTHYLHYTGEDHVVLGGTIGNDTMIAGIGDDALHGDRGDDRLDGGDGNDIIFGEDGDDIITNTGGDDNLQGGDGNDAIHGGNGVVLVLGGFGNDYIVTGEDASEVFGGTGNDFISGTSATEFIFGNEGDDWLEHGMVDGSSGDNFDARGLDAVVGNDVFFGDIIGDRMFGEGGDDIMIGNGGSVDRYLGGSGFDWANFKHPTLGAVADMNLRVFNPTAATEVVPNTGARFSFVEGMSGSAFSDVLVGDDVDSVGILVAGFTGSVLRNFDLIAGLRGFVGSAGNGADGLAGTADDQFDSGNIILGGEGSDILEGRGGNDLIDGDRWLDVYISVRANKDGTGPEIARSDTMLALEDRIFSGEINPGQLTIVRQIMPGTDPSFDTAVYRGARGEYTVVTGADGVTTVTHNLLDAAGAVVGVGIDGIDRLTHIERLQFSNAVLLLVPPGSNNGPAGALSINDATPAVGQLLTVSAAGVTDADNVSATNLTGAVSNVSYTWQSETAPGSGQFVDISAVTPAGDVLFTGPTYRPTTTDAGLALRVKAIYQDAHGVMETLYLAPTAAVLDGTPGGTLAVSDSTPTEASAVTAVNQITDADGLAGVVFHYQWQESTDLGGGPTFRNIAGATTQNFTPTQDQVNRQLRVVVTYTDNGGNANTATSDATIVTGDVVAPNSATQVLFGTAGQDNMNAGAGNDTLNGLDGNDNLTGGTGNDVVNGGNGNDTLHYTLGDGADLMDGGAGQDTLEIRGTVGNNTLTAVFDGTVLTTVAGMAPTGIEVITADLLAGVDSLTYAGTVSAVAVDLGAGTASGFASIAGIENVTGGSGNDVLADAAGVANVLIGGTGNDTYVVHESADVIVEAGAAGTDEVRTFTSAYTLSVTLENLTYVGTGDFAGTGNAFANEITGGAGNDSLSGGTGDDSLHGGLGNDTLRGGFGNDVIDGGDGDDVFAYTIGDGTDILNGGLGLDTLDILGTTAANTIGAVFSGTTLASVAGLTPTGVERTRLDMLGGIDGLTYAGTTSAVAVDLGAGTASGFASIAGIENVTGGSGNDLLADAAGVANVLIGGAGNDTYVVHEIADVIVEAGAAGTDEVRTFTSAYTLSVTLENLTYVGTGDFTGIGNAVANVITGGAGNDTLRGGLGNDVIDGGNGDDVFAYTLGDGTDILNGGLGLDTLDILGTAAANTVGAVFSGATLASVAGLTPTGVERTRLDMLGGIDALTYAGTTSAVAVDLGAGTASGFASIAGIENVTGGSGNDLLADAAGVANVLIGGAGNDTYVVHESADVIVEAGAAGTDEVRTF</sequence>
<evidence type="ECO:0000256" key="1">
    <source>
        <dbReference type="ARBA" id="ARBA00004613"/>
    </source>
</evidence>
<dbReference type="PANTHER" id="PTHR11475:SF4">
    <property type="entry name" value="CHORION PEROXIDASE"/>
    <property type="match status" value="1"/>
</dbReference>
<evidence type="ECO:0008006" key="7">
    <source>
        <dbReference type="Google" id="ProtNLM"/>
    </source>
</evidence>
<dbReference type="GO" id="GO:0005576">
    <property type="term" value="C:extracellular region"/>
    <property type="evidence" value="ECO:0007669"/>
    <property type="project" value="UniProtKB-SubCell"/>
</dbReference>
<keyword evidence="3" id="KW-0325">Glycoprotein</keyword>
<dbReference type="InterPro" id="IPR010255">
    <property type="entry name" value="Haem_peroxidase_sf"/>
</dbReference>
<proteinExistence type="predicted"/>
<keyword evidence="2" id="KW-0964">Secreted</keyword>
<dbReference type="InterPro" id="IPR037120">
    <property type="entry name" value="Haem_peroxidase_sf_animal"/>
</dbReference>
<accession>A0A937CZT3</accession>
<comment type="caution">
    <text evidence="5">The sequence shown here is derived from an EMBL/GenBank/DDBJ whole genome shotgun (WGS) entry which is preliminary data.</text>
</comment>
<dbReference type="Gene3D" id="2.150.10.10">
    <property type="entry name" value="Serralysin-like metalloprotease, C-terminal"/>
    <property type="match status" value="6"/>
</dbReference>
<dbReference type="PRINTS" id="PR00313">
    <property type="entry name" value="CABNDNGRPT"/>
</dbReference>
<dbReference type="EMBL" id="JAEQNE010000013">
    <property type="protein sequence ID" value="MBL0395267.1"/>
    <property type="molecule type" value="Genomic_DNA"/>
</dbReference>
<organism evidence="5 6">
    <name type="scientific">Ramlibacter monticola</name>
    <dbReference type="NCBI Taxonomy" id="1926872"/>
    <lineage>
        <taxon>Bacteria</taxon>
        <taxon>Pseudomonadati</taxon>
        <taxon>Pseudomonadota</taxon>
        <taxon>Betaproteobacteria</taxon>
        <taxon>Burkholderiales</taxon>
        <taxon>Comamonadaceae</taxon>
        <taxon>Ramlibacter</taxon>
    </lineage>
</organism>
<dbReference type="PROSITE" id="PS50292">
    <property type="entry name" value="PEROXIDASE_3"/>
    <property type="match status" value="2"/>
</dbReference>
<evidence type="ECO:0000256" key="2">
    <source>
        <dbReference type="ARBA" id="ARBA00022525"/>
    </source>
</evidence>
<feature type="region of interest" description="Disordered" evidence="4">
    <location>
        <begin position="2276"/>
        <end position="2299"/>
    </location>
</feature>
<dbReference type="GO" id="GO:0005509">
    <property type="term" value="F:calcium ion binding"/>
    <property type="evidence" value="ECO:0007669"/>
    <property type="project" value="InterPro"/>
</dbReference>
<dbReference type="Pfam" id="PF00353">
    <property type="entry name" value="HemolysinCabind"/>
    <property type="match status" value="11"/>
</dbReference>